<evidence type="ECO:0000256" key="7">
    <source>
        <dbReference type="ARBA" id="ARBA00022692"/>
    </source>
</evidence>
<feature type="transmembrane region" description="Helical" evidence="12">
    <location>
        <begin position="362"/>
        <end position="382"/>
    </location>
</feature>
<dbReference type="GO" id="GO:0015297">
    <property type="term" value="F:antiporter activity"/>
    <property type="evidence" value="ECO:0007669"/>
    <property type="project" value="InterPro"/>
</dbReference>
<dbReference type="GO" id="GO:0046677">
    <property type="term" value="P:response to antibiotic"/>
    <property type="evidence" value="ECO:0007669"/>
    <property type="project" value="UniProtKB-KW"/>
</dbReference>
<comment type="similarity">
    <text evidence="2">Belongs to the multi antimicrobial extrusion (MATE) (TC 2.A.66.1) family. MepA subfamily.</text>
</comment>
<dbReference type="GO" id="GO:0005886">
    <property type="term" value="C:plasma membrane"/>
    <property type="evidence" value="ECO:0007669"/>
    <property type="project" value="UniProtKB-SubCell"/>
</dbReference>
<evidence type="ECO:0000256" key="2">
    <source>
        <dbReference type="ARBA" id="ARBA00008417"/>
    </source>
</evidence>
<dbReference type="PANTHER" id="PTHR43823">
    <property type="entry name" value="SPORULATION PROTEIN YKVU"/>
    <property type="match status" value="1"/>
</dbReference>
<reference evidence="13 14" key="1">
    <citation type="submission" date="2018-03" db="EMBL/GenBank/DDBJ databases">
        <title>Whole genome sequencing of Histamine producing bacteria.</title>
        <authorList>
            <person name="Butler K."/>
        </authorList>
    </citation>
    <scope>NUCLEOTIDE SEQUENCE [LARGE SCALE GENOMIC DNA]</scope>
    <source>
        <strain evidence="13 14">ATCC 19614</strain>
    </source>
</reference>
<evidence type="ECO:0000256" key="12">
    <source>
        <dbReference type="SAM" id="Phobius"/>
    </source>
</evidence>
<gene>
    <name evidence="13" type="ORF">C9J47_00500</name>
</gene>
<evidence type="ECO:0000256" key="6">
    <source>
        <dbReference type="ARBA" id="ARBA00022475"/>
    </source>
</evidence>
<evidence type="ECO:0000256" key="4">
    <source>
        <dbReference type="ARBA" id="ARBA00022106"/>
    </source>
</evidence>
<dbReference type="InterPro" id="IPR048279">
    <property type="entry name" value="MdtK-like"/>
</dbReference>
<dbReference type="CDD" id="cd13143">
    <property type="entry name" value="MATE_MepA_like"/>
    <property type="match status" value="1"/>
</dbReference>
<feature type="transmembrane region" description="Helical" evidence="12">
    <location>
        <begin position="314"/>
        <end position="337"/>
    </location>
</feature>
<keyword evidence="5" id="KW-0813">Transport</keyword>
<evidence type="ECO:0000256" key="8">
    <source>
        <dbReference type="ARBA" id="ARBA00022989"/>
    </source>
</evidence>
<dbReference type="RefSeq" id="WP_107252678.1">
    <property type="nucleotide sequence ID" value="NZ_PYOC01000001.1"/>
</dbReference>
<feature type="transmembrane region" description="Helical" evidence="12">
    <location>
        <begin position="21"/>
        <end position="38"/>
    </location>
</feature>
<feature type="transmembrane region" description="Helical" evidence="12">
    <location>
        <begin position="196"/>
        <end position="217"/>
    </location>
</feature>
<evidence type="ECO:0000256" key="9">
    <source>
        <dbReference type="ARBA" id="ARBA00023136"/>
    </source>
</evidence>
<evidence type="ECO:0000256" key="3">
    <source>
        <dbReference type="ARBA" id="ARBA00013489"/>
    </source>
</evidence>
<keyword evidence="10" id="KW-0046">Antibiotic resistance</keyword>
<evidence type="ECO:0000256" key="1">
    <source>
        <dbReference type="ARBA" id="ARBA00004429"/>
    </source>
</evidence>
<dbReference type="InterPro" id="IPR045070">
    <property type="entry name" value="MATE_MepA-like"/>
</dbReference>
<dbReference type="EMBL" id="PYOC01000001">
    <property type="protein sequence ID" value="PSV50096.1"/>
    <property type="molecule type" value="Genomic_DNA"/>
</dbReference>
<feature type="transmembrane region" description="Helical" evidence="12">
    <location>
        <begin position="270"/>
        <end position="293"/>
    </location>
</feature>
<comment type="subcellular location">
    <subcellularLocation>
        <location evidence="1">Cell inner membrane</location>
        <topology evidence="1">Multi-pass membrane protein</topology>
    </subcellularLocation>
</comment>
<keyword evidence="7 12" id="KW-0812">Transmembrane</keyword>
<accession>A0A2T3LFF4</accession>
<evidence type="ECO:0000313" key="14">
    <source>
        <dbReference type="Proteomes" id="UP000241803"/>
    </source>
</evidence>
<dbReference type="PANTHER" id="PTHR43823:SF3">
    <property type="entry name" value="MULTIDRUG EXPORT PROTEIN MEPA"/>
    <property type="match status" value="1"/>
</dbReference>
<dbReference type="InterPro" id="IPR002528">
    <property type="entry name" value="MATE_fam"/>
</dbReference>
<keyword evidence="9 12" id="KW-0472">Membrane</keyword>
<dbReference type="Proteomes" id="UP000241803">
    <property type="component" value="Unassembled WGS sequence"/>
</dbReference>
<proteinExistence type="inferred from homology"/>
<feature type="transmembrane region" description="Helical" evidence="12">
    <location>
        <begin position="238"/>
        <end position="258"/>
    </location>
</feature>
<keyword evidence="6" id="KW-1003">Cell membrane</keyword>
<sequence>MQDAPITIDSNESIARTFWRYAIPSIAAMVVNGLYQVIDGIFVGHYVGYEGLAGINIAWPIIGIIAGLGIMIGMGAGSLLSIYRGEGNNAKAQQTLSSSLWLIALFGALSMLMIHFFGATLLTAQGAIGDTLNFSLDYINVFTWGAGFTIAAGALPMLIRNDDSPNFATGLMILGAVMNIILDYLLIGLFDLGLKGAAIATVISQLTVFIIGVGYFFSARSQIKINKLTLNFSIASKAVTLGASSLFMFLYFSFIVALHNKLFMVYGSSIHVGAFAIIGYLGTMYYLIAEGIAGGMQPPVSYYFGSKQIDKIKATVMLALKIILISGIASVALLNIYPETVISLFSKNDPLLFAETQKGLRLHLFALYLDGFIFLASVYFMAVNQGGKALAISVGNMLIQLPFLFFLPQWLGVNGIWLSVPISNIVLTLIVAPILWRDIQRSSHRHSVQLANMVRSQ</sequence>
<dbReference type="Pfam" id="PF01554">
    <property type="entry name" value="MatE"/>
    <property type="match status" value="2"/>
</dbReference>
<evidence type="ECO:0000256" key="11">
    <source>
        <dbReference type="ARBA" id="ARBA00030855"/>
    </source>
</evidence>
<feature type="transmembrane region" description="Helical" evidence="12">
    <location>
        <begin position="389"/>
        <end position="410"/>
    </location>
</feature>
<feature type="transmembrane region" description="Helical" evidence="12">
    <location>
        <begin position="171"/>
        <end position="190"/>
    </location>
</feature>
<keyword evidence="8 12" id="KW-1133">Transmembrane helix</keyword>
<evidence type="ECO:0000256" key="5">
    <source>
        <dbReference type="ARBA" id="ARBA00022448"/>
    </source>
</evidence>
<dbReference type="PIRSF" id="PIRSF006603">
    <property type="entry name" value="DinF"/>
    <property type="match status" value="1"/>
</dbReference>
<feature type="transmembrane region" description="Helical" evidence="12">
    <location>
        <begin position="138"/>
        <end position="159"/>
    </location>
</feature>
<keyword evidence="14" id="KW-1185">Reference proteome</keyword>
<evidence type="ECO:0000313" key="13">
    <source>
        <dbReference type="EMBL" id="PSV50096.1"/>
    </source>
</evidence>
<feature type="transmembrane region" description="Helical" evidence="12">
    <location>
        <begin position="95"/>
        <end position="118"/>
    </location>
</feature>
<dbReference type="GO" id="GO:0042910">
    <property type="term" value="F:xenobiotic transmembrane transporter activity"/>
    <property type="evidence" value="ECO:0007669"/>
    <property type="project" value="InterPro"/>
</dbReference>
<dbReference type="InterPro" id="IPR051327">
    <property type="entry name" value="MATE_MepA_subfamily"/>
</dbReference>
<protein>
    <recommendedName>
        <fullName evidence="4">Multidrug export protein MepA</fullName>
    </recommendedName>
    <alternativeName>
        <fullName evidence="3">Multidrug resistance protein NorM</fullName>
    </alternativeName>
    <alternativeName>
        <fullName evidence="11">Na(+)/drug antiporter</fullName>
    </alternativeName>
</protein>
<organism evidence="13 14">
    <name type="scientific">Photobacterium indicum</name>
    <dbReference type="NCBI Taxonomy" id="81447"/>
    <lineage>
        <taxon>Bacteria</taxon>
        <taxon>Pseudomonadati</taxon>
        <taxon>Pseudomonadota</taxon>
        <taxon>Gammaproteobacteria</taxon>
        <taxon>Vibrionales</taxon>
        <taxon>Vibrionaceae</taxon>
        <taxon>Photobacterium</taxon>
    </lineage>
</organism>
<comment type="caution">
    <text evidence="13">The sequence shown here is derived from an EMBL/GenBank/DDBJ whole genome shotgun (WGS) entry which is preliminary data.</text>
</comment>
<dbReference type="NCBIfam" id="NF007130">
    <property type="entry name" value="PRK09575.1"/>
    <property type="match status" value="1"/>
</dbReference>
<feature type="transmembrane region" description="Helical" evidence="12">
    <location>
        <begin position="58"/>
        <end position="83"/>
    </location>
</feature>
<name>A0A2T3LFF4_9GAMM</name>
<evidence type="ECO:0000256" key="10">
    <source>
        <dbReference type="ARBA" id="ARBA00023251"/>
    </source>
</evidence>
<dbReference type="AlphaFoldDB" id="A0A2T3LFF4"/>
<feature type="transmembrane region" description="Helical" evidence="12">
    <location>
        <begin position="416"/>
        <end position="436"/>
    </location>
</feature>